<keyword evidence="5" id="KW-0067">ATP-binding</keyword>
<dbReference type="PANTHER" id="PTHR19241">
    <property type="entry name" value="ATP-BINDING CASSETTE TRANSPORTER"/>
    <property type="match status" value="1"/>
</dbReference>
<dbReference type="InterPro" id="IPR013525">
    <property type="entry name" value="ABC2_TM"/>
</dbReference>
<feature type="transmembrane region" description="Helical" evidence="9">
    <location>
        <begin position="662"/>
        <end position="682"/>
    </location>
</feature>
<dbReference type="CDD" id="cd03232">
    <property type="entry name" value="ABCG_PDR_domain2"/>
    <property type="match status" value="1"/>
</dbReference>
<dbReference type="OrthoDB" id="245989at2759"/>
<evidence type="ECO:0000256" key="1">
    <source>
        <dbReference type="ARBA" id="ARBA00004141"/>
    </source>
</evidence>
<evidence type="ECO:0000256" key="6">
    <source>
        <dbReference type="ARBA" id="ARBA00022989"/>
    </source>
</evidence>
<feature type="compositionally biased region" description="Basic and acidic residues" evidence="8">
    <location>
        <begin position="16"/>
        <end position="27"/>
    </location>
</feature>
<feature type="compositionally biased region" description="Polar residues" evidence="8">
    <location>
        <begin position="1"/>
        <end position="10"/>
    </location>
</feature>
<dbReference type="Gene3D" id="3.40.50.300">
    <property type="entry name" value="P-loop containing nucleotide triphosphate hydrolases"/>
    <property type="match status" value="2"/>
</dbReference>
<evidence type="ECO:0000256" key="2">
    <source>
        <dbReference type="ARBA" id="ARBA00022448"/>
    </source>
</evidence>
<comment type="subcellular location">
    <subcellularLocation>
        <location evidence="1">Membrane</location>
        <topology evidence="1">Multi-pass membrane protein</topology>
    </subcellularLocation>
</comment>
<feature type="compositionally biased region" description="Polar residues" evidence="8">
    <location>
        <begin position="28"/>
        <end position="60"/>
    </location>
</feature>
<dbReference type="PROSITE" id="PS50893">
    <property type="entry name" value="ABC_TRANSPORTER_2"/>
    <property type="match status" value="2"/>
</dbReference>
<dbReference type="InterPro" id="IPR017871">
    <property type="entry name" value="ABC_transporter-like_CS"/>
</dbReference>
<dbReference type="InterPro" id="IPR003439">
    <property type="entry name" value="ABC_transporter-like_ATP-bd"/>
</dbReference>
<reference evidence="11 12" key="1">
    <citation type="journal article" date="2014" name="PLoS Genet.">
        <title>Analysis of the Phlebiopsis gigantea genome, transcriptome and secretome provides insight into its pioneer colonization strategies of wood.</title>
        <authorList>
            <person name="Hori C."/>
            <person name="Ishida T."/>
            <person name="Igarashi K."/>
            <person name="Samejima M."/>
            <person name="Suzuki H."/>
            <person name="Master E."/>
            <person name="Ferreira P."/>
            <person name="Ruiz-Duenas F.J."/>
            <person name="Held B."/>
            <person name="Canessa P."/>
            <person name="Larrondo L.F."/>
            <person name="Schmoll M."/>
            <person name="Druzhinina I.S."/>
            <person name="Kubicek C.P."/>
            <person name="Gaskell J.A."/>
            <person name="Kersten P."/>
            <person name="St John F."/>
            <person name="Glasner J."/>
            <person name="Sabat G."/>
            <person name="Splinter BonDurant S."/>
            <person name="Syed K."/>
            <person name="Yadav J."/>
            <person name="Mgbeahuruike A.C."/>
            <person name="Kovalchuk A."/>
            <person name="Asiegbu F.O."/>
            <person name="Lackner G."/>
            <person name="Hoffmeister D."/>
            <person name="Rencoret J."/>
            <person name="Gutierrez A."/>
            <person name="Sun H."/>
            <person name="Lindquist E."/>
            <person name="Barry K."/>
            <person name="Riley R."/>
            <person name="Grigoriev I.V."/>
            <person name="Henrissat B."/>
            <person name="Kues U."/>
            <person name="Berka R.M."/>
            <person name="Martinez A.T."/>
            <person name="Covert S.F."/>
            <person name="Blanchette R.A."/>
            <person name="Cullen D."/>
        </authorList>
    </citation>
    <scope>NUCLEOTIDE SEQUENCE [LARGE SCALE GENOMIC DNA]</scope>
    <source>
        <strain evidence="11 12">11061_1 CR5-6</strain>
    </source>
</reference>
<dbReference type="Pfam" id="PF01061">
    <property type="entry name" value="ABC2_membrane"/>
    <property type="match status" value="2"/>
</dbReference>
<feature type="transmembrane region" description="Helical" evidence="9">
    <location>
        <begin position="1279"/>
        <end position="1300"/>
    </location>
</feature>
<evidence type="ECO:0000313" key="11">
    <source>
        <dbReference type="EMBL" id="KIP09940.1"/>
    </source>
</evidence>
<feature type="transmembrane region" description="Helical" evidence="9">
    <location>
        <begin position="555"/>
        <end position="576"/>
    </location>
</feature>
<dbReference type="Proteomes" id="UP000053257">
    <property type="component" value="Unassembled WGS sequence"/>
</dbReference>
<feature type="transmembrane region" description="Helical" evidence="9">
    <location>
        <begin position="605"/>
        <end position="625"/>
    </location>
</feature>
<keyword evidence="7 9" id="KW-0472">Membrane</keyword>
<dbReference type="CDD" id="cd03233">
    <property type="entry name" value="ABCG_PDR_domain1"/>
    <property type="match status" value="1"/>
</dbReference>
<feature type="domain" description="ABC transporter" evidence="10">
    <location>
        <begin position="867"/>
        <end position="1105"/>
    </location>
</feature>
<feature type="domain" description="ABC transporter" evidence="10">
    <location>
        <begin position="163"/>
        <end position="411"/>
    </location>
</feature>
<evidence type="ECO:0000259" key="10">
    <source>
        <dbReference type="PROSITE" id="PS50893"/>
    </source>
</evidence>
<name>A0A0C3SDU2_PHLG1</name>
<dbReference type="GO" id="GO:0016887">
    <property type="term" value="F:ATP hydrolysis activity"/>
    <property type="evidence" value="ECO:0007669"/>
    <property type="project" value="InterPro"/>
</dbReference>
<dbReference type="HOGENOM" id="CLU_000604_35_0_1"/>
<feature type="transmembrane region" description="Helical" evidence="9">
    <location>
        <begin position="1199"/>
        <end position="1218"/>
    </location>
</feature>
<evidence type="ECO:0000256" key="3">
    <source>
        <dbReference type="ARBA" id="ARBA00022692"/>
    </source>
</evidence>
<keyword evidence="4" id="KW-0547">Nucleotide-binding</keyword>
<feature type="transmembrane region" description="Helical" evidence="9">
    <location>
        <begin position="1230"/>
        <end position="1259"/>
    </location>
</feature>
<feature type="region of interest" description="Disordered" evidence="8">
    <location>
        <begin position="806"/>
        <end position="846"/>
    </location>
</feature>
<dbReference type="EMBL" id="KN840460">
    <property type="protein sequence ID" value="KIP09940.1"/>
    <property type="molecule type" value="Genomic_DNA"/>
</dbReference>
<dbReference type="InterPro" id="IPR034003">
    <property type="entry name" value="ABCG_PDR_2"/>
</dbReference>
<dbReference type="InterPro" id="IPR027417">
    <property type="entry name" value="P-loop_NTPase"/>
</dbReference>
<sequence length="1504" mass="167079">MASLQGNQASVAVETHPARRGTDEPRSSSETVSPSCKGKSSTHIPTQPSVFAAGQSTPTRPTVDLDFFDPAGMQELQRTLTNQSQVAKNPSHSDLTLNGLEIGDGPFDLEKFLRKIMKQMDAADNVQRRELGVLFQDLCVVGTGASVSYQPTVASFFDIKSHLRAFQNLRHPATRDILSGFEGDVRPGEMLLVLGRPGAGCSTLLKVLANHRSDYHSIEGTVHYDSLTPDEITKHFRGDVQYCPEDDVHFPTLTVEQTLRFAAATRTPSQRLDGRSREDAVKLLVDVLTTVFGLRRVRDTKVGDAWVRGISGGQKKRVSLSEALATRSLLNCWDNSTRGLDASTALEFVQALRIATDVARMTTIVSIYQAGESLYKLFDKVCVIYEGRMAYFGPANKARQYFIDLGYTPANRQTTADFLVAVTDPNGRIPRPGVTNRPRTPEEFAKAFLASPLCEENRRDMLKYQSEFVGNTRRQSQYRMSAYNDHAKHTRKGSPYLTSVPMQVRALMKRRVQILGGDKVTFALNFILFVVKAIIVGTIFVQLKDSTSAFFSRGGVLFFSMLFAALTAMAEIPALFSQRPIVLRHYRAAMYHPFVESMALTFVDFPITFVTLLCFSIILYFLVGLQKTASQFFIFLLFVFVMTLTMKAWFRALAAAFHTAAPAQTLAGLSLLLLTLYAGYTIPQPSMIGGLKWLTYISPLKYGFEGLMVNEFHGISAGCATFVPSGPGYDGQVSIDNQVCTTVGSVSGQLGVDGDRYILLSYDYQYSHLWRNFGIICAFGIAFVFIYWILTELNTRTSGERSVTWFKRGSNVPPTHTHGSEDEEAGHADASDPALDEKQAGGHSTEKAAMKVEAGAGAPAMTDIFSWQHLDYTVTMPDGSERKLLDDISGYVAPGKLTALMGESGAGKTTLLNALAERTYTGVVRGDRLVNGHALPKDFQAQTGYCQQLDTHLETSTVREALLFSAKMRQPPHVPMSEKEAYVEKCLEMCGLTAFADAVVGTLGVEMKKRTTIAVELVAKPKLLLFLDEPTSGLDSQSAWAIVAFLRELADKAGQAILCTIHQPSGELFQVFDRLLLLKVGGKTVYFGDLGYNSSDLIGYFEKNGARHCETEENPAEYILQVIGAGASATIDRDWNQIWKESPEAMKLQHEIEAIHEEGRKHPAVETTLHTEFATGWPHQLVTLLHRDLLDHWRNPTIIFSKIALNIVAGLFIGFTFFKSKDSLQGTQDKLFACFMATIVSVPVAQQLQIAFIAVRNIYEVRERPSKMYSWTALVTSQILAEIPWNIFGSTLLYFCWYFTVGFPTEAPRAGYVYLALGIIFPLYYTTVGQATAAMSPNSQTAALLFSFLFSFVLIFNGVLQPYQHLGWWKWMYRISPYSYLIEGLLGTVIGHQDINCAAVEFVRLNPPSGLNCSSYLDPFISFAGGYLANPDDTSSCAYCPYRTSDRYLLDNFSISYSHRWRNIGILVAFIAFNTIATYVFTYMFRIRSGSFLPSFKRRASAKH</sequence>
<dbReference type="InterPro" id="IPR003593">
    <property type="entry name" value="AAA+_ATPase"/>
</dbReference>
<evidence type="ECO:0000313" key="12">
    <source>
        <dbReference type="Proteomes" id="UP000053257"/>
    </source>
</evidence>
<dbReference type="SMART" id="SM00382">
    <property type="entry name" value="AAA"/>
    <property type="match status" value="2"/>
</dbReference>
<dbReference type="STRING" id="745531.A0A0C3SDU2"/>
<evidence type="ECO:0000256" key="8">
    <source>
        <dbReference type="SAM" id="MobiDB-lite"/>
    </source>
</evidence>
<dbReference type="Pfam" id="PF14510">
    <property type="entry name" value="ABC_trans_N"/>
    <property type="match status" value="1"/>
</dbReference>
<keyword evidence="2" id="KW-0813">Transport</keyword>
<feature type="transmembrane region" description="Helical" evidence="9">
    <location>
        <begin position="522"/>
        <end position="543"/>
    </location>
</feature>
<dbReference type="GO" id="GO:0140359">
    <property type="term" value="F:ABC-type transporter activity"/>
    <property type="evidence" value="ECO:0007669"/>
    <property type="project" value="InterPro"/>
</dbReference>
<keyword evidence="6 9" id="KW-1133">Transmembrane helix</keyword>
<feature type="transmembrane region" description="Helical" evidence="9">
    <location>
        <begin position="632"/>
        <end position="650"/>
    </location>
</feature>
<dbReference type="Pfam" id="PF00005">
    <property type="entry name" value="ABC_tran"/>
    <property type="match status" value="2"/>
</dbReference>
<keyword evidence="12" id="KW-1185">Reference proteome</keyword>
<dbReference type="SUPFAM" id="SSF52540">
    <property type="entry name" value="P-loop containing nucleoside triphosphate hydrolases"/>
    <property type="match status" value="2"/>
</dbReference>
<feature type="transmembrane region" description="Helical" evidence="9">
    <location>
        <begin position="769"/>
        <end position="790"/>
    </location>
</feature>
<evidence type="ECO:0000256" key="5">
    <source>
        <dbReference type="ARBA" id="ARBA00022840"/>
    </source>
</evidence>
<dbReference type="PROSITE" id="PS00211">
    <property type="entry name" value="ABC_TRANSPORTER_1"/>
    <property type="match status" value="1"/>
</dbReference>
<evidence type="ECO:0000256" key="9">
    <source>
        <dbReference type="SAM" id="Phobius"/>
    </source>
</evidence>
<keyword evidence="3 9" id="KW-0812">Transmembrane</keyword>
<dbReference type="InterPro" id="IPR029481">
    <property type="entry name" value="ABC_trans_N"/>
</dbReference>
<evidence type="ECO:0000256" key="7">
    <source>
        <dbReference type="ARBA" id="ARBA00023136"/>
    </source>
</evidence>
<dbReference type="GO" id="GO:0016020">
    <property type="term" value="C:membrane"/>
    <property type="evidence" value="ECO:0007669"/>
    <property type="project" value="UniProtKB-SubCell"/>
</dbReference>
<evidence type="ECO:0000256" key="4">
    <source>
        <dbReference type="ARBA" id="ARBA00022741"/>
    </source>
</evidence>
<accession>A0A0C3SDU2</accession>
<dbReference type="Pfam" id="PF06422">
    <property type="entry name" value="PDR_CDR"/>
    <property type="match status" value="2"/>
</dbReference>
<protein>
    <recommendedName>
        <fullName evidence="10">ABC transporter domain-containing protein</fullName>
    </recommendedName>
</protein>
<feature type="transmembrane region" description="Helical" evidence="9">
    <location>
        <begin position="1312"/>
        <end position="1335"/>
    </location>
</feature>
<dbReference type="FunFam" id="3.40.50.300:FF:000054">
    <property type="entry name" value="ABC multidrug transporter atrF"/>
    <property type="match status" value="1"/>
</dbReference>
<gene>
    <name evidence="11" type="ORF">PHLGIDRAFT_102023</name>
</gene>
<dbReference type="InterPro" id="IPR034001">
    <property type="entry name" value="ABCG_PDR_1"/>
</dbReference>
<feature type="compositionally biased region" description="Basic and acidic residues" evidence="8">
    <location>
        <begin position="825"/>
        <end position="846"/>
    </location>
</feature>
<proteinExistence type="predicted"/>
<feature type="region of interest" description="Disordered" evidence="8">
    <location>
        <begin position="1"/>
        <end position="63"/>
    </location>
</feature>
<dbReference type="GO" id="GO:0005524">
    <property type="term" value="F:ATP binding"/>
    <property type="evidence" value="ECO:0007669"/>
    <property type="project" value="UniProtKB-KW"/>
</dbReference>
<feature type="transmembrane region" description="Helical" evidence="9">
    <location>
        <begin position="1464"/>
        <end position="1485"/>
    </location>
</feature>
<dbReference type="InterPro" id="IPR010929">
    <property type="entry name" value="PDR_CDR_ABC"/>
</dbReference>
<organism evidence="11 12">
    <name type="scientific">Phlebiopsis gigantea (strain 11061_1 CR5-6)</name>
    <name type="common">White-rot fungus</name>
    <name type="synonym">Peniophora gigantea</name>
    <dbReference type="NCBI Taxonomy" id="745531"/>
    <lineage>
        <taxon>Eukaryota</taxon>
        <taxon>Fungi</taxon>
        <taxon>Dikarya</taxon>
        <taxon>Basidiomycota</taxon>
        <taxon>Agaricomycotina</taxon>
        <taxon>Agaricomycetes</taxon>
        <taxon>Polyporales</taxon>
        <taxon>Phanerochaetaceae</taxon>
        <taxon>Phlebiopsis</taxon>
    </lineage>
</organism>
<feature type="transmembrane region" description="Helical" evidence="9">
    <location>
        <begin position="1341"/>
        <end position="1360"/>
    </location>
</feature>